<evidence type="ECO:0000256" key="4">
    <source>
        <dbReference type="ARBA" id="ARBA00022723"/>
    </source>
</evidence>
<gene>
    <name evidence="7" type="ORF">KGQ19_07105</name>
</gene>
<dbReference type="SFLD" id="SFLDS00005">
    <property type="entry name" value="Isoprenoid_Synthase_Type_I"/>
    <property type="match status" value="1"/>
</dbReference>
<evidence type="ECO:0000256" key="5">
    <source>
        <dbReference type="ARBA" id="ARBA00022842"/>
    </source>
</evidence>
<evidence type="ECO:0000256" key="6">
    <source>
        <dbReference type="RuleBase" id="RU004466"/>
    </source>
</evidence>
<comment type="similarity">
    <text evidence="2 6">Belongs to the FPP/GGPP synthase family.</text>
</comment>
<sequence length="359" mass="38678">MVHGITALVAQPDLGFRRQVDDELGAFLDSRRDRWIESGTRPCFSVLRSYVLSPGKRLRPTFCYWGWRGAGGEPGPQIIRAAASIELFHSFCLIHDDIMDTSDMRRGQPALHRQFADIHARSGWRGDATRFGVNAAIVAGDLLAMWSDEMLQTCGLDPAGLRAAYPYVARMRADVCVGQFLDAEEQAHGGSLSGAVLVARYKTAGYTVQGPLQIGAALAGAPQAVLTALGAIGRPLGEAFQFRDDLLGAFGDPKVTGKSDMDDFREGKPTALVALARDGATAHQARQISALHGNPRLTVEGAALLRRIIVETGARKALEAMIDERVEQARQALAAAPLSDPAVRGELELLLTSTAHRES</sequence>
<keyword evidence="4" id="KW-0479">Metal-binding</keyword>
<evidence type="ECO:0000313" key="7">
    <source>
        <dbReference type="EMBL" id="MBS2546632.1"/>
    </source>
</evidence>
<dbReference type="SUPFAM" id="SSF48576">
    <property type="entry name" value="Terpenoid synthases"/>
    <property type="match status" value="1"/>
</dbReference>
<dbReference type="PROSITE" id="PS00723">
    <property type="entry name" value="POLYPRENYL_SYNTHASE_1"/>
    <property type="match status" value="1"/>
</dbReference>
<evidence type="ECO:0000256" key="3">
    <source>
        <dbReference type="ARBA" id="ARBA00022679"/>
    </source>
</evidence>
<keyword evidence="8" id="KW-1185">Reference proteome</keyword>
<evidence type="ECO:0000256" key="2">
    <source>
        <dbReference type="ARBA" id="ARBA00006706"/>
    </source>
</evidence>
<comment type="caution">
    <text evidence="7">The sequence shown here is derived from an EMBL/GenBank/DDBJ whole genome shotgun (WGS) entry which is preliminary data.</text>
</comment>
<protein>
    <submittedName>
        <fullName evidence="7">Polyprenyl synthetase family protein</fullName>
    </submittedName>
</protein>
<dbReference type="InterPro" id="IPR000092">
    <property type="entry name" value="Polyprenyl_synt"/>
</dbReference>
<comment type="cofactor">
    <cofactor evidence="1">
        <name>Mg(2+)</name>
        <dbReference type="ChEBI" id="CHEBI:18420"/>
    </cofactor>
</comment>
<dbReference type="InterPro" id="IPR033749">
    <property type="entry name" value="Polyprenyl_synt_CS"/>
</dbReference>
<dbReference type="Proteomes" id="UP000730482">
    <property type="component" value="Unassembled WGS sequence"/>
</dbReference>
<keyword evidence="5" id="KW-0460">Magnesium</keyword>
<reference evidence="7 8" key="1">
    <citation type="submission" date="2020-02" db="EMBL/GenBank/DDBJ databases">
        <title>Acidophilic actinobacteria isolated from forest soil.</title>
        <authorList>
            <person name="Golinska P."/>
        </authorList>
    </citation>
    <scope>NUCLEOTIDE SEQUENCE [LARGE SCALE GENOMIC DNA]</scope>
    <source>
        <strain evidence="7 8">NL8</strain>
    </source>
</reference>
<organism evidence="7 8">
    <name type="scientific">Catenulispora pinistramenti</name>
    <dbReference type="NCBI Taxonomy" id="2705254"/>
    <lineage>
        <taxon>Bacteria</taxon>
        <taxon>Bacillati</taxon>
        <taxon>Actinomycetota</taxon>
        <taxon>Actinomycetes</taxon>
        <taxon>Catenulisporales</taxon>
        <taxon>Catenulisporaceae</taxon>
        <taxon>Catenulispora</taxon>
    </lineage>
</organism>
<dbReference type="Pfam" id="PF00348">
    <property type="entry name" value="polyprenyl_synt"/>
    <property type="match status" value="1"/>
</dbReference>
<evidence type="ECO:0000313" key="8">
    <source>
        <dbReference type="Proteomes" id="UP000730482"/>
    </source>
</evidence>
<dbReference type="CDD" id="cd00685">
    <property type="entry name" value="Trans_IPPS_HT"/>
    <property type="match status" value="1"/>
</dbReference>
<dbReference type="Gene3D" id="1.10.600.10">
    <property type="entry name" value="Farnesyl Diphosphate Synthase"/>
    <property type="match status" value="1"/>
</dbReference>
<dbReference type="PANTHER" id="PTHR12001">
    <property type="entry name" value="GERANYLGERANYL PYROPHOSPHATE SYNTHASE"/>
    <property type="match status" value="1"/>
</dbReference>
<dbReference type="InterPro" id="IPR008949">
    <property type="entry name" value="Isoprenoid_synthase_dom_sf"/>
</dbReference>
<dbReference type="EMBL" id="JAAFYZ010000016">
    <property type="protein sequence ID" value="MBS2546632.1"/>
    <property type="molecule type" value="Genomic_DNA"/>
</dbReference>
<keyword evidence="3 6" id="KW-0808">Transferase</keyword>
<dbReference type="RefSeq" id="WP_212008278.1">
    <property type="nucleotide sequence ID" value="NZ_JAAFYZ010000016.1"/>
</dbReference>
<proteinExistence type="inferred from homology"/>
<name>A0ABS5KKS4_9ACTN</name>
<evidence type="ECO:0000256" key="1">
    <source>
        <dbReference type="ARBA" id="ARBA00001946"/>
    </source>
</evidence>
<dbReference type="PANTHER" id="PTHR12001:SF85">
    <property type="entry name" value="SHORT CHAIN ISOPRENYL DIPHOSPHATE SYNTHASE"/>
    <property type="match status" value="1"/>
</dbReference>
<accession>A0ABS5KKS4</accession>